<dbReference type="SMART" id="SM00448">
    <property type="entry name" value="REC"/>
    <property type="match status" value="1"/>
</dbReference>
<dbReference type="GO" id="GO:0006355">
    <property type="term" value="P:regulation of DNA-templated transcription"/>
    <property type="evidence" value="ECO:0007669"/>
    <property type="project" value="InterPro"/>
</dbReference>
<evidence type="ECO:0000259" key="13">
    <source>
        <dbReference type="PROSITE" id="PS50046"/>
    </source>
</evidence>
<dbReference type="InterPro" id="IPR001789">
    <property type="entry name" value="Sig_transdc_resp-reg_receiver"/>
</dbReference>
<dbReference type="PRINTS" id="PR01033">
    <property type="entry name" value="PHYTOCHROME"/>
</dbReference>
<dbReference type="InterPro" id="IPR013654">
    <property type="entry name" value="PAS_2"/>
</dbReference>
<dbReference type="Pfam" id="PF00072">
    <property type="entry name" value="Response_reg"/>
    <property type="match status" value="1"/>
</dbReference>
<dbReference type="InterPro" id="IPR001294">
    <property type="entry name" value="Phytochrome"/>
</dbReference>
<dbReference type="InterPro" id="IPR043150">
    <property type="entry name" value="Phytochrome_PHY_sf"/>
</dbReference>
<evidence type="ECO:0000256" key="7">
    <source>
        <dbReference type="ARBA" id="ARBA00022741"/>
    </source>
</evidence>
<keyword evidence="6 15" id="KW-0808">Transferase</keyword>
<dbReference type="InterPro" id="IPR013515">
    <property type="entry name" value="Phytochrome_cen-reg"/>
</dbReference>
<dbReference type="InterPro" id="IPR009219">
    <property type="entry name" value="Bactrphtchr_CheY"/>
</dbReference>
<dbReference type="AlphaFoldDB" id="A0A0M4MX78"/>
<dbReference type="InterPro" id="IPR036890">
    <property type="entry name" value="HATPase_C_sf"/>
</dbReference>
<dbReference type="PANTHER" id="PTHR41523">
    <property type="entry name" value="TWO-COMPONENT SYSTEM SENSOR PROTEIN"/>
    <property type="match status" value="1"/>
</dbReference>
<dbReference type="PROSITE" id="PS50046">
    <property type="entry name" value="PHYTOCHROME_2"/>
    <property type="match status" value="1"/>
</dbReference>
<dbReference type="Proteomes" id="UP000057938">
    <property type="component" value="Chromosome"/>
</dbReference>
<evidence type="ECO:0000256" key="1">
    <source>
        <dbReference type="ARBA" id="ARBA00000085"/>
    </source>
</evidence>
<dbReference type="GO" id="GO:0005524">
    <property type="term" value="F:ATP binding"/>
    <property type="evidence" value="ECO:0007669"/>
    <property type="project" value="UniProtKB-KW"/>
</dbReference>
<accession>A0A0M4MX78</accession>
<dbReference type="InterPro" id="IPR035965">
    <property type="entry name" value="PAS-like_dom_sf"/>
</dbReference>
<keyword evidence="4 12" id="KW-0597">Phosphoprotein</keyword>
<evidence type="ECO:0000256" key="8">
    <source>
        <dbReference type="ARBA" id="ARBA00022777"/>
    </source>
</evidence>
<dbReference type="PANTHER" id="PTHR41523:SF7">
    <property type="entry name" value="HISTIDINE KINASE"/>
    <property type="match status" value="1"/>
</dbReference>
<feature type="domain" description="Phytochrome chromophore attachment site" evidence="13">
    <location>
        <begin position="144"/>
        <end position="301"/>
    </location>
</feature>
<evidence type="ECO:0000256" key="5">
    <source>
        <dbReference type="ARBA" id="ARBA00022606"/>
    </source>
</evidence>
<evidence type="ECO:0000256" key="4">
    <source>
        <dbReference type="ARBA" id="ARBA00022553"/>
    </source>
</evidence>
<evidence type="ECO:0000256" key="6">
    <source>
        <dbReference type="ARBA" id="ARBA00022679"/>
    </source>
</evidence>
<sequence>MSLGPRKYDLTECDREPIHQLGYIQPFGAMIAVNGDWNIAHASANVAEILGTGAAVEPGAPLSDVFIQPAVERLRDTVRRLQEIDQVERMFASRLLRDGALFDLAVHQAGPLVIIEFERHQEQDSSHHLDHLRPLIRTLDRIDNVDALCDRAAGLIKDLLGFDRVMVYKFHPDGSGEVVSEAREEHLESFHGLRYPRTDIPEQARELYLRNRFRIISDINAAPVPIEPQESVLGEPVDLSMSMLRAVSPIHIEYLQNMGVGASLSISIVIGGKLWGLFACHHYSARVLPFPLRTVAELFSQLFSLTLERSLQSAKEGLLERGRRMHDQLMMQLAGGNSLADSLPQLVSILKDVIVHDGMSIYLDGTYRSQGSAPDAEEFKALIPALNGAPTSKVIATSALADQLKSAKPFVERAAGALIVPISRSPRDYLVLWRKEEAQTVRWAGNPEKVVEETENGIRLSPRKSFAQWEETVSGRSSPWTPDELQIAESLRNTLIEVVLRLTDAAVRDRSRAQEQQELLIAELNHRVRNILNLIRSLVAQSQHDAANIEDYSQIIGGRISALASAHDNITRQNWSPAPLSALIEAEVEAYLQEKAERLLIQGEDVLIAPEAYTVLALVMHELVTNSAKYGSLCDRRGHLQVNLRRDHEGDLHIEWREIGGPEVKEPTRRGFGSTIIERSIPFDLKGEATVRYEPDGLQADFLVPAQYVFDMDEQMVGEKALNGETRQVSAPTPTGSLPQRVLIVEDSIIIALDTQECLKQLGVPNVEVAASVAAALDEIEKHRPDFAIVDFNLGAETSEPVQEKLRELNIPHVLATGYGEQTLDTSHDSNKGVIIKPYGKAEIEKVIGGRG</sequence>
<dbReference type="InterPro" id="IPR016132">
    <property type="entry name" value="Phyto_chromo_attachment"/>
</dbReference>
<feature type="domain" description="Response regulatory" evidence="14">
    <location>
        <begin position="741"/>
        <end position="852"/>
    </location>
</feature>
<dbReference type="RefSeq" id="WP_061926435.1">
    <property type="nucleotide sequence ID" value="NZ_CP012669.1"/>
</dbReference>
<proteinExistence type="predicted"/>
<evidence type="ECO:0000256" key="10">
    <source>
        <dbReference type="ARBA" id="ARBA00022991"/>
    </source>
</evidence>
<evidence type="ECO:0000259" key="14">
    <source>
        <dbReference type="PROSITE" id="PS50110"/>
    </source>
</evidence>
<dbReference type="SUPFAM" id="SSF55785">
    <property type="entry name" value="PYP-like sensor domain (PAS domain)"/>
    <property type="match status" value="1"/>
</dbReference>
<keyword evidence="11" id="KW-0675">Receptor</keyword>
<keyword evidence="9" id="KW-0067">ATP-binding</keyword>
<dbReference type="GO" id="GO:0000160">
    <property type="term" value="P:phosphorelay signal transduction system"/>
    <property type="evidence" value="ECO:0007669"/>
    <property type="project" value="InterPro"/>
</dbReference>
<evidence type="ECO:0000256" key="2">
    <source>
        <dbReference type="ARBA" id="ARBA00012438"/>
    </source>
</evidence>
<dbReference type="InterPro" id="IPR029016">
    <property type="entry name" value="GAF-like_dom_sf"/>
</dbReference>
<dbReference type="STRING" id="361183.AMC99_02210"/>
<dbReference type="InterPro" id="IPR011006">
    <property type="entry name" value="CheY-like_superfamily"/>
</dbReference>
<dbReference type="InterPro" id="IPR003018">
    <property type="entry name" value="GAF"/>
</dbReference>
<dbReference type="Pfam" id="PF08446">
    <property type="entry name" value="PAS_2"/>
    <property type="match status" value="1"/>
</dbReference>
<evidence type="ECO:0000313" key="15">
    <source>
        <dbReference type="EMBL" id="ALE17488.1"/>
    </source>
</evidence>
<keyword evidence="8 15" id="KW-0418">Kinase</keyword>
<dbReference type="Gene3D" id="3.30.565.10">
    <property type="entry name" value="Histidine kinase-like ATPase, C-terminal domain"/>
    <property type="match status" value="1"/>
</dbReference>
<dbReference type="GO" id="GO:0009584">
    <property type="term" value="P:detection of visible light"/>
    <property type="evidence" value="ECO:0007669"/>
    <property type="project" value="InterPro"/>
</dbReference>
<name>A0A0M4MX78_9SPHN</name>
<dbReference type="InterPro" id="IPR011102">
    <property type="entry name" value="Sig_transdc_His_kinase_HWE"/>
</dbReference>
<dbReference type="SMART" id="SM00911">
    <property type="entry name" value="HWE_HK"/>
    <property type="match status" value="1"/>
</dbReference>
<dbReference type="EMBL" id="CP012669">
    <property type="protein sequence ID" value="ALE17488.1"/>
    <property type="molecule type" value="Genomic_DNA"/>
</dbReference>
<keyword evidence="5" id="KW-0716">Sensory transduction</keyword>
<dbReference type="Pfam" id="PF00360">
    <property type="entry name" value="PHY"/>
    <property type="match status" value="1"/>
</dbReference>
<evidence type="ECO:0000256" key="3">
    <source>
        <dbReference type="ARBA" id="ARBA00022543"/>
    </source>
</evidence>
<feature type="modified residue" description="4-aspartylphosphate" evidence="12">
    <location>
        <position position="791"/>
    </location>
</feature>
<dbReference type="Gene3D" id="3.30.450.20">
    <property type="entry name" value="PAS domain"/>
    <property type="match status" value="1"/>
</dbReference>
<dbReference type="PATRIC" id="fig|361183.4.peg.2171"/>
<evidence type="ECO:0000256" key="12">
    <source>
        <dbReference type="PROSITE-ProRule" id="PRU00169"/>
    </source>
</evidence>
<keyword evidence="3" id="KW-0600">Photoreceptor protein</keyword>
<dbReference type="Gene3D" id="3.40.50.2300">
    <property type="match status" value="1"/>
</dbReference>
<dbReference type="SUPFAM" id="SSF52172">
    <property type="entry name" value="CheY-like"/>
    <property type="match status" value="1"/>
</dbReference>
<reference evidence="15 16" key="1">
    <citation type="submission" date="2015-09" db="EMBL/GenBank/DDBJ databases">
        <title>Complete genome sequence of a benzo[a]pyrene-degrading bacterium Altererythrobacter epoxidivorans CGMCC 1.7731T.</title>
        <authorList>
            <person name="Li Z."/>
            <person name="Cheng H."/>
            <person name="Huo Y."/>
            <person name="Xu X."/>
        </authorList>
    </citation>
    <scope>NUCLEOTIDE SEQUENCE [LARGE SCALE GENOMIC DNA]</scope>
    <source>
        <strain evidence="15 16">CGMCC 1.7731</strain>
    </source>
</reference>
<dbReference type="EC" id="2.7.13.3" evidence="2"/>
<dbReference type="KEGG" id="aep:AMC99_02210"/>
<dbReference type="PROSITE" id="PS50110">
    <property type="entry name" value="RESPONSE_REGULATORY"/>
    <property type="match status" value="1"/>
</dbReference>
<dbReference type="Gene3D" id="3.30.450.270">
    <property type="match status" value="1"/>
</dbReference>
<protein>
    <recommendedName>
        <fullName evidence="2">histidine kinase</fullName>
        <ecNumber evidence="2">2.7.13.3</ecNumber>
    </recommendedName>
</protein>
<dbReference type="SUPFAM" id="SSF55781">
    <property type="entry name" value="GAF domain-like"/>
    <property type="match status" value="2"/>
</dbReference>
<dbReference type="OrthoDB" id="136506at2"/>
<keyword evidence="7" id="KW-0547">Nucleotide-binding</keyword>
<dbReference type="GO" id="GO:0004673">
    <property type="term" value="F:protein histidine kinase activity"/>
    <property type="evidence" value="ECO:0007669"/>
    <property type="project" value="UniProtKB-EC"/>
</dbReference>
<evidence type="ECO:0000256" key="11">
    <source>
        <dbReference type="ARBA" id="ARBA00023170"/>
    </source>
</evidence>
<keyword evidence="10" id="KW-0157">Chromophore</keyword>
<comment type="catalytic activity">
    <reaction evidence="1">
        <text>ATP + protein L-histidine = ADP + protein N-phospho-L-histidine.</text>
        <dbReference type="EC" id="2.7.13.3"/>
    </reaction>
</comment>
<dbReference type="GO" id="GO:0009881">
    <property type="term" value="F:photoreceptor activity"/>
    <property type="evidence" value="ECO:0007669"/>
    <property type="project" value="UniProtKB-KW"/>
</dbReference>
<dbReference type="SMART" id="SM00065">
    <property type="entry name" value="GAF"/>
    <property type="match status" value="1"/>
</dbReference>
<evidence type="ECO:0000313" key="16">
    <source>
        <dbReference type="Proteomes" id="UP000057938"/>
    </source>
</evidence>
<dbReference type="PIRSF" id="PIRSF036397">
    <property type="entry name" value="Bactrphtchrm_rec"/>
    <property type="match status" value="1"/>
</dbReference>
<dbReference type="Pfam" id="PF01590">
    <property type="entry name" value="GAF"/>
    <property type="match status" value="1"/>
</dbReference>
<gene>
    <name evidence="15" type="ORF">AMC99_02210</name>
</gene>
<organism evidence="15 16">
    <name type="scientific">Altererythrobacter epoxidivorans</name>
    <dbReference type="NCBI Taxonomy" id="361183"/>
    <lineage>
        <taxon>Bacteria</taxon>
        <taxon>Pseudomonadati</taxon>
        <taxon>Pseudomonadota</taxon>
        <taxon>Alphaproteobacteria</taxon>
        <taxon>Sphingomonadales</taxon>
        <taxon>Erythrobacteraceae</taxon>
        <taxon>Altererythrobacter</taxon>
    </lineage>
</organism>
<dbReference type="Gene3D" id="3.30.450.40">
    <property type="match status" value="1"/>
</dbReference>
<evidence type="ECO:0000256" key="9">
    <source>
        <dbReference type="ARBA" id="ARBA00022840"/>
    </source>
</evidence>
<keyword evidence="16" id="KW-1185">Reference proteome</keyword>
<dbReference type="Pfam" id="PF07536">
    <property type="entry name" value="HWE_HK"/>
    <property type="match status" value="1"/>
</dbReference>